<dbReference type="KEGG" id="sapi:SAPIS_v1c04970"/>
<protein>
    <recommendedName>
        <fullName evidence="4">Transmembrane protein</fullName>
    </recommendedName>
</protein>
<sequence length="153" mass="17978">MSKENNYIKEKRKKAKLEHNQYVQDKISQVLDNPMEKQLSFRNSKRLRYYDYIIIILACLFAIGISFLISIYLLKNISRTEWVTAAFTVFSIIGGLVTSWLKNNYVANYYNDKRKRYQTTLSDEEGTMRRIAKIFLITGAILLIVSIVFIFVL</sequence>
<feature type="transmembrane region" description="Helical" evidence="1">
    <location>
        <begin position="49"/>
        <end position="73"/>
    </location>
</feature>
<dbReference type="HOGENOM" id="CLU_136756_0_0_14"/>
<keyword evidence="1" id="KW-0472">Membrane</keyword>
<dbReference type="AlphaFoldDB" id="V5RI28"/>
<accession>V5RI28</accession>
<gene>
    <name evidence="2" type="ORF">SAPIS_v1c04970</name>
</gene>
<keyword evidence="3" id="KW-1185">Reference proteome</keyword>
<keyword evidence="1" id="KW-1133">Transmembrane helix</keyword>
<evidence type="ECO:0000313" key="3">
    <source>
        <dbReference type="Proteomes" id="UP000018550"/>
    </source>
</evidence>
<feature type="transmembrane region" description="Helical" evidence="1">
    <location>
        <begin position="85"/>
        <end position="110"/>
    </location>
</feature>
<evidence type="ECO:0000313" key="2">
    <source>
        <dbReference type="EMBL" id="AHB36342.1"/>
    </source>
</evidence>
<dbReference type="EMBL" id="CP006682">
    <property type="protein sequence ID" value="AHB36342.1"/>
    <property type="molecule type" value="Genomic_DNA"/>
</dbReference>
<dbReference type="OrthoDB" id="400297at2"/>
<dbReference type="eggNOG" id="ENOG502ZXKS">
    <property type="taxonomic scope" value="Bacteria"/>
</dbReference>
<keyword evidence="1" id="KW-0812">Transmembrane</keyword>
<proteinExistence type="predicted"/>
<feature type="transmembrane region" description="Helical" evidence="1">
    <location>
        <begin position="131"/>
        <end position="152"/>
    </location>
</feature>
<organism evidence="2 3">
    <name type="scientific">Spiroplasma apis B31</name>
    <dbReference type="NCBI Taxonomy" id="1276258"/>
    <lineage>
        <taxon>Bacteria</taxon>
        <taxon>Bacillati</taxon>
        <taxon>Mycoplasmatota</taxon>
        <taxon>Mollicutes</taxon>
        <taxon>Entomoplasmatales</taxon>
        <taxon>Spiroplasmataceae</taxon>
        <taxon>Spiroplasma</taxon>
    </lineage>
</organism>
<evidence type="ECO:0008006" key="4">
    <source>
        <dbReference type="Google" id="ProtNLM"/>
    </source>
</evidence>
<dbReference type="RefSeq" id="WP_023789330.1">
    <property type="nucleotide sequence ID" value="NC_022998.1"/>
</dbReference>
<dbReference type="PATRIC" id="fig|1276258.3.peg.503"/>
<dbReference type="Proteomes" id="UP000018550">
    <property type="component" value="Chromosome"/>
</dbReference>
<name>V5RI28_SPIAP</name>
<evidence type="ECO:0000256" key="1">
    <source>
        <dbReference type="SAM" id="Phobius"/>
    </source>
</evidence>
<reference evidence="2 3" key="1">
    <citation type="journal article" date="2014" name="Genome Announc.">
        <title>Complete Genome Sequence of Spiroplasma apis B31T (ATCC 33834), a Bacterium Associated with May Disease of Honeybees (Apis mellifera).</title>
        <authorList>
            <person name="Ku C."/>
            <person name="Lo W.S."/>
            <person name="Chen L.L."/>
            <person name="Kuo C.H."/>
        </authorList>
    </citation>
    <scope>NUCLEOTIDE SEQUENCE [LARGE SCALE GENOMIC DNA]</scope>
    <source>
        <strain evidence="2">B31</strain>
    </source>
</reference>